<feature type="compositionally biased region" description="Basic and acidic residues" evidence="1">
    <location>
        <begin position="62"/>
        <end position="71"/>
    </location>
</feature>
<evidence type="ECO:0000313" key="2">
    <source>
        <dbReference type="EMBL" id="KAK2152049.1"/>
    </source>
</evidence>
<gene>
    <name evidence="2" type="ORF">LSH36_341g05016</name>
</gene>
<sequence>MTTRQKPKTPNSRYQFKLAQRHSFRPLPLRNVNQLAENERTFHRNVTRSRLPRNRRQLNSVERNRCGDSRWKTPTPGQAHTRTITKLGHPLLARWQHDDRLSTGRAV</sequence>
<name>A0AAD9N2P8_9ANNE</name>
<organism evidence="2 3">
    <name type="scientific">Paralvinella palmiformis</name>
    <dbReference type="NCBI Taxonomy" id="53620"/>
    <lineage>
        <taxon>Eukaryota</taxon>
        <taxon>Metazoa</taxon>
        <taxon>Spiralia</taxon>
        <taxon>Lophotrochozoa</taxon>
        <taxon>Annelida</taxon>
        <taxon>Polychaeta</taxon>
        <taxon>Sedentaria</taxon>
        <taxon>Canalipalpata</taxon>
        <taxon>Terebellida</taxon>
        <taxon>Terebelliformia</taxon>
        <taxon>Alvinellidae</taxon>
        <taxon>Paralvinella</taxon>
    </lineage>
</organism>
<protein>
    <submittedName>
        <fullName evidence="2">Uncharacterized protein</fullName>
    </submittedName>
</protein>
<proteinExistence type="predicted"/>
<dbReference type="Proteomes" id="UP001208570">
    <property type="component" value="Unassembled WGS sequence"/>
</dbReference>
<keyword evidence="3" id="KW-1185">Reference proteome</keyword>
<feature type="region of interest" description="Disordered" evidence="1">
    <location>
        <begin position="62"/>
        <end position="81"/>
    </location>
</feature>
<dbReference type="EMBL" id="JAODUP010000341">
    <property type="protein sequence ID" value="KAK2152049.1"/>
    <property type="molecule type" value="Genomic_DNA"/>
</dbReference>
<evidence type="ECO:0000313" key="3">
    <source>
        <dbReference type="Proteomes" id="UP001208570"/>
    </source>
</evidence>
<dbReference type="AlphaFoldDB" id="A0AAD9N2P8"/>
<comment type="caution">
    <text evidence="2">The sequence shown here is derived from an EMBL/GenBank/DDBJ whole genome shotgun (WGS) entry which is preliminary data.</text>
</comment>
<reference evidence="2" key="1">
    <citation type="journal article" date="2023" name="Mol. Biol. Evol.">
        <title>Third-Generation Sequencing Reveals the Adaptive Role of the Epigenome in Three Deep-Sea Polychaetes.</title>
        <authorList>
            <person name="Perez M."/>
            <person name="Aroh O."/>
            <person name="Sun Y."/>
            <person name="Lan Y."/>
            <person name="Juniper S.K."/>
            <person name="Young C.R."/>
            <person name="Angers B."/>
            <person name="Qian P.Y."/>
        </authorList>
    </citation>
    <scope>NUCLEOTIDE SEQUENCE</scope>
    <source>
        <strain evidence="2">P08H-3</strain>
    </source>
</reference>
<accession>A0AAD9N2P8</accession>
<evidence type="ECO:0000256" key="1">
    <source>
        <dbReference type="SAM" id="MobiDB-lite"/>
    </source>
</evidence>